<feature type="compositionally biased region" description="Basic and acidic residues" evidence="2">
    <location>
        <begin position="275"/>
        <end position="291"/>
    </location>
</feature>
<reference evidence="4" key="1">
    <citation type="submission" date="2023-07" db="EMBL/GenBank/DDBJ databases">
        <title>A chromosome-level genome assembly of Lolium multiflorum.</title>
        <authorList>
            <person name="Chen Y."/>
            <person name="Copetti D."/>
            <person name="Kolliker R."/>
            <person name="Studer B."/>
        </authorList>
    </citation>
    <scope>NUCLEOTIDE SEQUENCE</scope>
    <source>
        <strain evidence="4">02402/16</strain>
        <tissue evidence="4">Leaf</tissue>
    </source>
</reference>
<organism evidence="4 5">
    <name type="scientific">Lolium multiflorum</name>
    <name type="common">Italian ryegrass</name>
    <name type="synonym">Lolium perenne subsp. multiflorum</name>
    <dbReference type="NCBI Taxonomy" id="4521"/>
    <lineage>
        <taxon>Eukaryota</taxon>
        <taxon>Viridiplantae</taxon>
        <taxon>Streptophyta</taxon>
        <taxon>Embryophyta</taxon>
        <taxon>Tracheophyta</taxon>
        <taxon>Spermatophyta</taxon>
        <taxon>Magnoliopsida</taxon>
        <taxon>Liliopsida</taxon>
        <taxon>Poales</taxon>
        <taxon>Poaceae</taxon>
        <taxon>BOP clade</taxon>
        <taxon>Pooideae</taxon>
        <taxon>Poodae</taxon>
        <taxon>Poeae</taxon>
        <taxon>Poeae Chloroplast Group 2 (Poeae type)</taxon>
        <taxon>Loliodinae</taxon>
        <taxon>Loliinae</taxon>
        <taxon>Lolium</taxon>
    </lineage>
</organism>
<dbReference type="AlphaFoldDB" id="A0AAD8W783"/>
<feature type="region of interest" description="Disordered" evidence="2">
    <location>
        <begin position="266"/>
        <end position="317"/>
    </location>
</feature>
<dbReference type="GO" id="GO:0008270">
    <property type="term" value="F:zinc ion binding"/>
    <property type="evidence" value="ECO:0007669"/>
    <property type="project" value="UniProtKB-KW"/>
</dbReference>
<dbReference type="PANTHER" id="PTHR33170:SF40">
    <property type="entry name" value="OS04G0557100 PROTEIN"/>
    <property type="match status" value="1"/>
</dbReference>
<gene>
    <name evidence="4" type="ORF">QYE76_063663</name>
</gene>
<dbReference type="SMART" id="SM00343">
    <property type="entry name" value="ZnF_C2HC"/>
    <property type="match status" value="2"/>
</dbReference>
<dbReference type="GO" id="GO:0003676">
    <property type="term" value="F:nucleic acid binding"/>
    <property type="evidence" value="ECO:0007669"/>
    <property type="project" value="InterPro"/>
</dbReference>
<dbReference type="InterPro" id="IPR036875">
    <property type="entry name" value="Znf_CCHC_sf"/>
</dbReference>
<feature type="domain" description="CCHC-type" evidence="3">
    <location>
        <begin position="22"/>
        <end position="35"/>
    </location>
</feature>
<name>A0AAD8W783_LOLMU</name>
<proteinExistence type="predicted"/>
<dbReference type="PROSITE" id="PS50158">
    <property type="entry name" value="ZF_CCHC"/>
    <property type="match status" value="1"/>
</dbReference>
<dbReference type="Gene3D" id="4.10.60.10">
    <property type="entry name" value="Zinc finger, CCHC-type"/>
    <property type="match status" value="1"/>
</dbReference>
<protein>
    <recommendedName>
        <fullName evidence="3">CCHC-type domain-containing protein</fullName>
    </recommendedName>
</protein>
<evidence type="ECO:0000313" key="4">
    <source>
        <dbReference type="EMBL" id="KAK1645858.1"/>
    </source>
</evidence>
<dbReference type="Proteomes" id="UP001231189">
    <property type="component" value="Unassembled WGS sequence"/>
</dbReference>
<sequence>METSSVESLSVRAQKKIDKRQCLRCGENGHLAETCSAVLCLYCEKTSHESKNCPLLDMPKPVAVTYGVSRNELMFHEVPVSSDVTFRHDSGKVGRISVTGGVLSAQEIVKELEWIIPGNHQWDLVPTDDGAFKVTFPSKADLVRMTKIINVPVPDTTMFLLFEEWSAADLDKFYLTSVWVRVHGCCYKERCDYLSLFGVGSLIGKTKEVDMAYTRAHSEARMLVEVSRVQFIPTTTIDHTYDGQGYGLIFKVEEQKNKDKVDVVMQEANDDEDPKELGEKEKKLTKKDDPPHPPPSTGQVKTPALSNPAKEATGSKNQTLANSLPTIKVGSIICCSDVKCWSESKAIPPRRLWGDCESMMIVYRHLYPV</sequence>
<evidence type="ECO:0000256" key="2">
    <source>
        <dbReference type="SAM" id="MobiDB-lite"/>
    </source>
</evidence>
<keyword evidence="5" id="KW-1185">Reference proteome</keyword>
<keyword evidence="1" id="KW-0479">Metal-binding</keyword>
<keyword evidence="1" id="KW-0862">Zinc</keyword>
<evidence type="ECO:0000256" key="1">
    <source>
        <dbReference type="PROSITE-ProRule" id="PRU00047"/>
    </source>
</evidence>
<evidence type="ECO:0000259" key="3">
    <source>
        <dbReference type="PROSITE" id="PS50158"/>
    </source>
</evidence>
<comment type="caution">
    <text evidence="4">The sequence shown here is derived from an EMBL/GenBank/DDBJ whole genome shotgun (WGS) entry which is preliminary data.</text>
</comment>
<accession>A0AAD8W783</accession>
<dbReference type="SUPFAM" id="SSF57756">
    <property type="entry name" value="Retrovirus zinc finger-like domains"/>
    <property type="match status" value="1"/>
</dbReference>
<keyword evidence="1" id="KW-0863">Zinc-finger</keyword>
<dbReference type="InterPro" id="IPR001878">
    <property type="entry name" value="Znf_CCHC"/>
</dbReference>
<dbReference type="PANTHER" id="PTHR33170">
    <property type="entry name" value="DUF4283 DOMAIN-CONTAINING PROTEIN-RELATED"/>
    <property type="match status" value="1"/>
</dbReference>
<dbReference type="EMBL" id="JAUUTY010000004">
    <property type="protein sequence ID" value="KAK1645858.1"/>
    <property type="molecule type" value="Genomic_DNA"/>
</dbReference>
<evidence type="ECO:0000313" key="5">
    <source>
        <dbReference type="Proteomes" id="UP001231189"/>
    </source>
</evidence>